<dbReference type="Gene3D" id="3.40.50.450">
    <property type="match status" value="1"/>
</dbReference>
<evidence type="ECO:0000313" key="3">
    <source>
        <dbReference type="EMBL" id="OHB01451.1"/>
    </source>
</evidence>
<name>A0A1G2TVZ2_9BACT</name>
<evidence type="ECO:0000313" key="4">
    <source>
        <dbReference type="Proteomes" id="UP000178404"/>
    </source>
</evidence>
<dbReference type="InterPro" id="IPR003488">
    <property type="entry name" value="DprA"/>
</dbReference>
<dbReference type="GO" id="GO:0009294">
    <property type="term" value="P:DNA-mediated transformation"/>
    <property type="evidence" value="ECO:0007669"/>
    <property type="project" value="InterPro"/>
</dbReference>
<dbReference type="NCBIfam" id="TIGR00732">
    <property type="entry name" value="dprA"/>
    <property type="match status" value="1"/>
</dbReference>
<dbReference type="InterPro" id="IPR057666">
    <property type="entry name" value="DrpA_SLOG"/>
</dbReference>
<proteinExistence type="inferred from homology"/>
<dbReference type="EMBL" id="MHWA01000014">
    <property type="protein sequence ID" value="OHB01451.1"/>
    <property type="molecule type" value="Genomic_DNA"/>
</dbReference>
<dbReference type="PANTHER" id="PTHR43022">
    <property type="entry name" value="PROTEIN SMF"/>
    <property type="match status" value="1"/>
</dbReference>
<gene>
    <name evidence="3" type="ORF">A3A90_01205</name>
</gene>
<feature type="domain" description="Smf/DprA SLOG" evidence="2">
    <location>
        <begin position="6"/>
        <end position="216"/>
    </location>
</feature>
<accession>A0A1G2TVZ2</accession>
<dbReference type="Pfam" id="PF02481">
    <property type="entry name" value="DNA_processg_A"/>
    <property type="match status" value="1"/>
</dbReference>
<comment type="similarity">
    <text evidence="1">Belongs to the DprA/Smf family.</text>
</comment>
<evidence type="ECO:0000259" key="2">
    <source>
        <dbReference type="Pfam" id="PF02481"/>
    </source>
</evidence>
<comment type="caution">
    <text evidence="3">The sequence shown here is derived from an EMBL/GenBank/DDBJ whole genome shotgun (WGS) entry which is preliminary data.</text>
</comment>
<dbReference type="AlphaFoldDB" id="A0A1G2TVZ2"/>
<dbReference type="SUPFAM" id="SSF102405">
    <property type="entry name" value="MCP/YpsA-like"/>
    <property type="match status" value="1"/>
</dbReference>
<reference evidence="3 4" key="1">
    <citation type="journal article" date="2016" name="Nat. Commun.">
        <title>Thousands of microbial genomes shed light on interconnected biogeochemical processes in an aquifer system.</title>
        <authorList>
            <person name="Anantharaman K."/>
            <person name="Brown C.T."/>
            <person name="Hug L.A."/>
            <person name="Sharon I."/>
            <person name="Castelle C.J."/>
            <person name="Probst A.J."/>
            <person name="Thomas B.C."/>
            <person name="Singh A."/>
            <person name="Wilkins M.J."/>
            <person name="Karaoz U."/>
            <person name="Brodie E.L."/>
            <person name="Williams K.H."/>
            <person name="Hubbard S.S."/>
            <person name="Banfield J.F."/>
        </authorList>
    </citation>
    <scope>NUCLEOTIDE SEQUENCE [LARGE SCALE GENOMIC DNA]</scope>
</reference>
<dbReference type="PANTHER" id="PTHR43022:SF1">
    <property type="entry name" value="PROTEIN SMF"/>
    <property type="match status" value="1"/>
</dbReference>
<organism evidence="3 4">
    <name type="scientific">Candidatus Zambryskibacteria bacterium RIFCSPLOWO2_01_FULL_35_19</name>
    <dbReference type="NCBI Taxonomy" id="1802757"/>
    <lineage>
        <taxon>Bacteria</taxon>
        <taxon>Candidatus Zambryskiibacteriota</taxon>
    </lineage>
</organism>
<dbReference type="Proteomes" id="UP000178404">
    <property type="component" value="Unassembled WGS sequence"/>
</dbReference>
<sequence length="296" mass="33076">MPYKINTLKKADWPPLLKEINQLPNKLFYVGKVADWSRKLLCVVGARKNTNYGREAVETFIESLRGYPITIVSGLALGIDSIAHRAALKNNLPTIAVPGSGLSLEVLHPQSHTHLATEIIEKGGMMMNEFEPEFKATQWSFPQRNRIMAGMSHATLVIEAEQKSGTLITARLATEYNRDVLALPGSIFNTTSQGPHMLIRLGATPIRDSNDILEALHLESHSASSDSASRDEEKYFDCSEKEMLIIKLLIEPLERDEILRQINTKHQIPIGEIQTFLSLLELKGLIKESLGEIRLT</sequence>
<protein>
    <submittedName>
        <fullName evidence="3">DNA protecting protein DprA</fullName>
    </submittedName>
</protein>
<evidence type="ECO:0000256" key="1">
    <source>
        <dbReference type="ARBA" id="ARBA00006525"/>
    </source>
</evidence>